<dbReference type="AlphaFoldDB" id="A0A1L7XJ72"/>
<name>A0A1L7XJ72_9HELO</name>
<evidence type="ECO:0000256" key="4">
    <source>
        <dbReference type="ARBA" id="ARBA00023163"/>
    </source>
</evidence>
<gene>
    <name evidence="7" type="ORF">PAC_14907</name>
</gene>
<feature type="region of interest" description="Disordered" evidence="6">
    <location>
        <begin position="1"/>
        <end position="30"/>
    </location>
</feature>
<keyword evidence="8" id="KW-1185">Reference proteome</keyword>
<dbReference type="PANTHER" id="PTHR31845">
    <property type="entry name" value="FINGER DOMAIN PROTEIN, PUTATIVE-RELATED"/>
    <property type="match status" value="1"/>
</dbReference>
<accession>A0A1L7XJ72</accession>
<dbReference type="GO" id="GO:0000981">
    <property type="term" value="F:DNA-binding transcription factor activity, RNA polymerase II-specific"/>
    <property type="evidence" value="ECO:0007669"/>
    <property type="project" value="TreeGrafter"/>
</dbReference>
<evidence type="ECO:0000256" key="2">
    <source>
        <dbReference type="ARBA" id="ARBA00023015"/>
    </source>
</evidence>
<protein>
    <recommendedName>
        <fullName evidence="9">Transcription factor domain-containing protein</fullName>
    </recommendedName>
</protein>
<proteinExistence type="predicted"/>
<sequence length="445" mass="49561">MSSRVPPRNPVSLDAGSTEPRPFGRSSKKRRVEASVVDDFEDLERSSSNQDGSKLEINHVVPRAIQIQLLCKYREEIEPVFPFPIMKVYEELRERSPLLLQAVVYAASPGVLSSGVQDELTSIVMKLAILVATFWYRTPKNQIHIAIDRFIDLAISVSDDIGISKLDCALSVASANLGDQVSSSDAWRTWNLCYLLSASLGSSMRIPPKIAWDADLEMKLSSLEYGRDALSTDGFLYRFVRAERLCQQITVEAGYHGSDSTLEVTDHAEIRRIQNLIRDRKAQVYSSVSCPSLKLYEHVATLYLHERILHTPTNKRSFAAPYVAERLSMSDFPAPLVTPSDIPFLYGLRDACRAVLNTIMAFEVMEIAPPPLLMLSAKAYYANWLLTKLYIAVTASGNTYGAFINAESLELENHLGKMADLGDTICTIDEAYVAGKGLLSAKRLR</sequence>
<keyword evidence="4" id="KW-0804">Transcription</keyword>
<comment type="subcellular location">
    <subcellularLocation>
        <location evidence="1">Nucleus</location>
    </subcellularLocation>
</comment>
<dbReference type="STRING" id="576137.A0A1L7XJ72"/>
<keyword evidence="2" id="KW-0805">Transcription regulation</keyword>
<evidence type="ECO:0000313" key="8">
    <source>
        <dbReference type="Proteomes" id="UP000184330"/>
    </source>
</evidence>
<evidence type="ECO:0000256" key="1">
    <source>
        <dbReference type="ARBA" id="ARBA00004123"/>
    </source>
</evidence>
<reference evidence="7 8" key="1">
    <citation type="submission" date="2016-03" db="EMBL/GenBank/DDBJ databases">
        <authorList>
            <person name="Ploux O."/>
        </authorList>
    </citation>
    <scope>NUCLEOTIDE SEQUENCE [LARGE SCALE GENOMIC DNA]</scope>
    <source>
        <strain evidence="7 8">UAMH 11012</strain>
    </source>
</reference>
<evidence type="ECO:0008006" key="9">
    <source>
        <dbReference type="Google" id="ProtNLM"/>
    </source>
</evidence>
<dbReference type="GO" id="GO:0000976">
    <property type="term" value="F:transcription cis-regulatory region binding"/>
    <property type="evidence" value="ECO:0007669"/>
    <property type="project" value="TreeGrafter"/>
</dbReference>
<evidence type="ECO:0000313" key="7">
    <source>
        <dbReference type="EMBL" id="CZR65007.1"/>
    </source>
</evidence>
<evidence type="ECO:0000256" key="5">
    <source>
        <dbReference type="ARBA" id="ARBA00023242"/>
    </source>
</evidence>
<dbReference type="EMBL" id="FJOG01000028">
    <property type="protein sequence ID" value="CZR65007.1"/>
    <property type="molecule type" value="Genomic_DNA"/>
</dbReference>
<evidence type="ECO:0000256" key="3">
    <source>
        <dbReference type="ARBA" id="ARBA00023125"/>
    </source>
</evidence>
<keyword evidence="3" id="KW-0238">DNA-binding</keyword>
<dbReference type="GO" id="GO:0005634">
    <property type="term" value="C:nucleus"/>
    <property type="evidence" value="ECO:0007669"/>
    <property type="project" value="UniProtKB-SubCell"/>
</dbReference>
<organism evidence="7 8">
    <name type="scientific">Phialocephala subalpina</name>
    <dbReference type="NCBI Taxonomy" id="576137"/>
    <lineage>
        <taxon>Eukaryota</taxon>
        <taxon>Fungi</taxon>
        <taxon>Dikarya</taxon>
        <taxon>Ascomycota</taxon>
        <taxon>Pezizomycotina</taxon>
        <taxon>Leotiomycetes</taxon>
        <taxon>Helotiales</taxon>
        <taxon>Mollisiaceae</taxon>
        <taxon>Phialocephala</taxon>
        <taxon>Phialocephala fortinii species complex</taxon>
    </lineage>
</organism>
<dbReference type="PANTHER" id="PTHR31845:SF39">
    <property type="entry name" value="TRANSCRIPTION FACTOR PBCR-RELATED"/>
    <property type="match status" value="1"/>
</dbReference>
<dbReference type="InterPro" id="IPR051089">
    <property type="entry name" value="prtT"/>
</dbReference>
<dbReference type="Proteomes" id="UP000184330">
    <property type="component" value="Unassembled WGS sequence"/>
</dbReference>
<dbReference type="OrthoDB" id="3365636at2759"/>
<evidence type="ECO:0000256" key="6">
    <source>
        <dbReference type="SAM" id="MobiDB-lite"/>
    </source>
</evidence>
<keyword evidence="5" id="KW-0539">Nucleus</keyword>